<evidence type="ECO:0000313" key="7">
    <source>
        <dbReference type="Proteomes" id="UP000503540"/>
    </source>
</evidence>
<protein>
    <recommendedName>
        <fullName evidence="8">ESX secretion-associated protein EspG</fullName>
    </recommendedName>
</protein>
<comment type="subcellular location">
    <subcellularLocation>
        <location evidence="1">Cytoplasm</location>
    </subcellularLocation>
</comment>
<feature type="compositionally biased region" description="Polar residues" evidence="5">
    <location>
        <begin position="135"/>
        <end position="144"/>
    </location>
</feature>
<evidence type="ECO:0000256" key="3">
    <source>
        <dbReference type="ARBA" id="ARBA00022490"/>
    </source>
</evidence>
<dbReference type="AlphaFoldDB" id="A0A6G9YQV5"/>
<feature type="compositionally biased region" description="Low complexity" evidence="5">
    <location>
        <begin position="65"/>
        <end position="80"/>
    </location>
</feature>
<feature type="compositionally biased region" description="Basic residues" evidence="5">
    <location>
        <begin position="9"/>
        <end position="19"/>
    </location>
</feature>
<dbReference type="InterPro" id="IPR025734">
    <property type="entry name" value="EspG"/>
</dbReference>
<keyword evidence="7" id="KW-1185">Reference proteome</keyword>
<comment type="similarity">
    <text evidence="2">Belongs to the EspG family.</text>
</comment>
<accession>A0A6G9YQV5</accession>
<evidence type="ECO:0008006" key="8">
    <source>
        <dbReference type="Google" id="ProtNLM"/>
    </source>
</evidence>
<feature type="region of interest" description="Disordered" evidence="5">
    <location>
        <begin position="1"/>
        <end position="152"/>
    </location>
</feature>
<evidence type="ECO:0000256" key="4">
    <source>
        <dbReference type="ARBA" id="ARBA00023186"/>
    </source>
</evidence>
<evidence type="ECO:0000313" key="6">
    <source>
        <dbReference type="EMBL" id="QIS15500.1"/>
    </source>
</evidence>
<organism evidence="6 7">
    <name type="scientific">Nocardia arthritidis</name>
    <dbReference type="NCBI Taxonomy" id="228602"/>
    <lineage>
        <taxon>Bacteria</taxon>
        <taxon>Bacillati</taxon>
        <taxon>Actinomycetota</taxon>
        <taxon>Actinomycetes</taxon>
        <taxon>Mycobacteriales</taxon>
        <taxon>Nocardiaceae</taxon>
        <taxon>Nocardia</taxon>
    </lineage>
</organism>
<keyword evidence="3" id="KW-0963">Cytoplasm</keyword>
<dbReference type="Pfam" id="PF14011">
    <property type="entry name" value="ESX-1_EspG"/>
    <property type="match status" value="1"/>
</dbReference>
<reference evidence="6 7" key="1">
    <citation type="journal article" date="2019" name="ACS Chem. Biol.">
        <title>Identification and Mobilization of a Cryptic Antibiotic Biosynthesis Gene Locus from a Human-Pathogenic Nocardia Isolate.</title>
        <authorList>
            <person name="Herisse M."/>
            <person name="Ishida K."/>
            <person name="Porter J.L."/>
            <person name="Howden B."/>
            <person name="Hertweck C."/>
            <person name="Stinear T.P."/>
            <person name="Pidot S.J."/>
        </authorList>
    </citation>
    <scope>NUCLEOTIDE SEQUENCE [LARGE SCALE GENOMIC DNA]</scope>
    <source>
        <strain evidence="6 7">AUSMDU00012717</strain>
    </source>
</reference>
<feature type="compositionally biased region" description="Basic residues" evidence="5">
    <location>
        <begin position="81"/>
        <end position="98"/>
    </location>
</feature>
<name>A0A6G9YQV5_9NOCA</name>
<gene>
    <name evidence="6" type="ORF">F5544_38390</name>
</gene>
<feature type="compositionally biased region" description="Pro residues" evidence="5">
    <location>
        <begin position="39"/>
        <end position="49"/>
    </location>
</feature>
<dbReference type="KEGG" id="nah:F5544_38390"/>
<dbReference type="Proteomes" id="UP000503540">
    <property type="component" value="Chromosome"/>
</dbReference>
<dbReference type="EMBL" id="CP046172">
    <property type="protein sequence ID" value="QIS15500.1"/>
    <property type="molecule type" value="Genomic_DNA"/>
</dbReference>
<evidence type="ECO:0000256" key="1">
    <source>
        <dbReference type="ARBA" id="ARBA00004496"/>
    </source>
</evidence>
<evidence type="ECO:0000256" key="2">
    <source>
        <dbReference type="ARBA" id="ARBA00006411"/>
    </source>
</evidence>
<feature type="compositionally biased region" description="Basic residues" evidence="5">
    <location>
        <begin position="29"/>
        <end position="38"/>
    </location>
</feature>
<keyword evidence="4" id="KW-0143">Chaperone</keyword>
<proteinExistence type="inferred from homology"/>
<evidence type="ECO:0000256" key="5">
    <source>
        <dbReference type="SAM" id="MobiDB-lite"/>
    </source>
</evidence>
<sequence>MRPAAPTARRTRRAHRHRTASPGYPAHRNPSHPRRPPRSPRCPSRPEPPAAQAIPDSCHRASPLAANRTTPTNRPNTCAPRKTRRNYSARWRKRSRRSSARDARANRPAGRRNSGWPGPVALPGSVQWGPARQASARQDSTQPRSVRRRAARPGSGWLEFGGGECAVKAQWALSAEQFAAAWFGTGLDRMPFPFRFTSRFSGLHEYQAYQRQFRLELAREERASLQRAIQVLARPDWRIELFGTDNTRDGVEIRVVGCATRNGIAVIAEQSPAPDGGPVRLRRCRPDQLATELIRVLPEKPSGTAGEKSFLLEDLNDDRTDLSGNAPATEVKDRYRRFWRQPCDTKGTVVVLLGPRNAAPLRTGRLRWIDTTDGRYCEIPANRARMIRPATISDISRYLDEAIIRAKARLD</sequence>